<dbReference type="AlphaFoldDB" id="A0AAI9YNN1"/>
<feature type="non-terminal residue" evidence="1">
    <location>
        <position position="1"/>
    </location>
</feature>
<dbReference type="Proteomes" id="UP001240678">
    <property type="component" value="Unassembled WGS sequence"/>
</dbReference>
<keyword evidence="2" id="KW-1185">Reference proteome</keyword>
<organism evidence="1 2">
    <name type="scientific">Colletotrichum costaricense</name>
    <dbReference type="NCBI Taxonomy" id="1209916"/>
    <lineage>
        <taxon>Eukaryota</taxon>
        <taxon>Fungi</taxon>
        <taxon>Dikarya</taxon>
        <taxon>Ascomycota</taxon>
        <taxon>Pezizomycotina</taxon>
        <taxon>Sordariomycetes</taxon>
        <taxon>Hypocreomycetidae</taxon>
        <taxon>Glomerellales</taxon>
        <taxon>Glomerellaceae</taxon>
        <taxon>Colletotrichum</taxon>
        <taxon>Colletotrichum acutatum species complex</taxon>
    </lineage>
</organism>
<comment type="caution">
    <text evidence="1">The sequence shown here is derived from an EMBL/GenBank/DDBJ whole genome shotgun (WGS) entry which is preliminary data.</text>
</comment>
<proteinExistence type="predicted"/>
<evidence type="ECO:0000313" key="2">
    <source>
        <dbReference type="Proteomes" id="UP001240678"/>
    </source>
</evidence>
<accession>A0AAI9YNN1</accession>
<name>A0AAI9YNN1_9PEZI</name>
<dbReference type="EMBL" id="MOOE01000015">
    <property type="protein sequence ID" value="KAK1517108.1"/>
    <property type="molecule type" value="Genomic_DNA"/>
</dbReference>
<dbReference type="RefSeq" id="XP_060308853.1">
    <property type="nucleotide sequence ID" value="XM_060460805.1"/>
</dbReference>
<dbReference type="GeneID" id="85344352"/>
<gene>
    <name evidence="1" type="ORF">CCOS01_12657</name>
</gene>
<sequence length="122" mass="13639">VHADRLIASCAELLGVDVTTGDDGNVGRSSDDAIAAIRTVDGELSNVLTTFTWLVTHIGRDGTEPVFELTMKLMFSSRCFDYWDRLMLFGGHIQGRPLDEEAKQRWARLYGEPYRGDVDSDQ</sequence>
<protein>
    <submittedName>
        <fullName evidence="1">Uncharacterized protein</fullName>
    </submittedName>
</protein>
<evidence type="ECO:0000313" key="1">
    <source>
        <dbReference type="EMBL" id="KAK1517108.1"/>
    </source>
</evidence>
<reference evidence="1 2" key="1">
    <citation type="submission" date="2016-10" db="EMBL/GenBank/DDBJ databases">
        <title>The genome sequence of Colletotrichum fioriniae PJ7.</title>
        <authorList>
            <person name="Baroncelli R."/>
        </authorList>
    </citation>
    <scope>NUCLEOTIDE SEQUENCE [LARGE SCALE GENOMIC DNA]</scope>
    <source>
        <strain evidence="1 2">IMI 309622</strain>
    </source>
</reference>